<evidence type="ECO:0000256" key="4">
    <source>
        <dbReference type="ARBA" id="ARBA00023295"/>
    </source>
</evidence>
<evidence type="ECO:0000313" key="8">
    <source>
        <dbReference type="Proteomes" id="UP000231019"/>
    </source>
</evidence>
<dbReference type="AlphaFoldDB" id="A0A2M7G9B3"/>
<evidence type="ECO:0000256" key="3">
    <source>
        <dbReference type="ARBA" id="ARBA00022801"/>
    </source>
</evidence>
<dbReference type="Proteomes" id="UP000231019">
    <property type="component" value="Unassembled WGS sequence"/>
</dbReference>
<dbReference type="SUPFAM" id="SSF51445">
    <property type="entry name" value="(Trans)glycosidases"/>
    <property type="match status" value="1"/>
</dbReference>
<sequence>MYRLKCHSHNLIIHWVCKFMGHSDSIFLSSLLGMLALSACQTKPPLLFSTQMLPASAIAMPLHENRQLSLNQIKGINYYPQAAPWEKFWLEYSESTVHRDLAKISNLGFNTVRIFVFYDIFGKDKPQAAMLNKLSNFLNQAESLNLKVVITLFDQYSDYAPEHYAQAQAHLIALSQNLGQHPAILAWDLKNESDLDYPHAGRETVKQWIQTMHQTLQNLVPQPITASYADSNQIGEEARELDYLTFHYYGREEAFSQTVKALQWRFPNQKLVLGEFGYHTWANNPRDPHPEAHQFNYYNSILAQAERAQLAGSMVWCLYDYPLNLKGTSVLQQESNNHHLGLLDLQGHEKSGLKAIQQRIRILDAETQGSVTPKTRTLELIYQQAPQESIRFAVQTPQSLNTLNIKSQTGLNQQKLSFSSQEIMQLLELKNTLTVNIQSAKTQAQTLSLILRQDPH</sequence>
<evidence type="ECO:0000256" key="1">
    <source>
        <dbReference type="ARBA" id="ARBA00001678"/>
    </source>
</evidence>
<dbReference type="Gene3D" id="3.20.20.80">
    <property type="entry name" value="Glycosidases"/>
    <property type="match status" value="1"/>
</dbReference>
<dbReference type="PANTHER" id="PTHR31451:SF66">
    <property type="entry name" value="GLYCOSIDE HYDROLASE FAMILY 5 DOMAIN-CONTAINING PROTEIN"/>
    <property type="match status" value="1"/>
</dbReference>
<organism evidence="7 8">
    <name type="scientific">bacterium (Candidatus Blackallbacteria) CG17_big_fil_post_rev_8_21_14_2_50_48_46</name>
    <dbReference type="NCBI Taxonomy" id="2014261"/>
    <lineage>
        <taxon>Bacteria</taxon>
        <taxon>Candidatus Blackallbacteria</taxon>
    </lineage>
</organism>
<evidence type="ECO:0000256" key="2">
    <source>
        <dbReference type="ARBA" id="ARBA00012706"/>
    </source>
</evidence>
<dbReference type="InterPro" id="IPR045053">
    <property type="entry name" value="MAN-like"/>
</dbReference>
<comment type="caution">
    <text evidence="7">The sequence shown here is derived from an EMBL/GenBank/DDBJ whole genome shotgun (WGS) entry which is preliminary data.</text>
</comment>
<dbReference type="EC" id="3.2.1.78" evidence="2"/>
<keyword evidence="4 5" id="KW-0326">Glycosidase</keyword>
<dbReference type="GO" id="GO:0004553">
    <property type="term" value="F:hydrolase activity, hydrolyzing O-glycosyl compounds"/>
    <property type="evidence" value="ECO:0007669"/>
    <property type="project" value="InterPro"/>
</dbReference>
<keyword evidence="3 5" id="KW-0378">Hydrolase</keyword>
<evidence type="ECO:0000259" key="6">
    <source>
        <dbReference type="Pfam" id="PF00150"/>
    </source>
</evidence>
<dbReference type="EMBL" id="PFFQ01000012">
    <property type="protein sequence ID" value="PIW18631.1"/>
    <property type="molecule type" value="Genomic_DNA"/>
</dbReference>
<gene>
    <name evidence="7" type="ORF">COW36_04885</name>
</gene>
<dbReference type="GO" id="GO:0000272">
    <property type="term" value="P:polysaccharide catabolic process"/>
    <property type="evidence" value="ECO:0007669"/>
    <property type="project" value="InterPro"/>
</dbReference>
<dbReference type="InterPro" id="IPR001547">
    <property type="entry name" value="Glyco_hydro_5"/>
</dbReference>
<dbReference type="InterPro" id="IPR017853">
    <property type="entry name" value="GH"/>
</dbReference>
<comment type="catalytic activity">
    <reaction evidence="1">
        <text>Random hydrolysis of (1-&gt;4)-beta-D-mannosidic linkages in mannans, galactomannans and glucomannans.</text>
        <dbReference type="EC" id="3.2.1.78"/>
    </reaction>
</comment>
<dbReference type="Pfam" id="PF00150">
    <property type="entry name" value="Cellulase"/>
    <property type="match status" value="1"/>
</dbReference>
<evidence type="ECO:0000313" key="7">
    <source>
        <dbReference type="EMBL" id="PIW18631.1"/>
    </source>
</evidence>
<proteinExistence type="inferred from homology"/>
<comment type="similarity">
    <text evidence="5">Belongs to the glycosyl hydrolase 5 (cellulase A) family.</text>
</comment>
<evidence type="ECO:0000256" key="5">
    <source>
        <dbReference type="RuleBase" id="RU361153"/>
    </source>
</evidence>
<dbReference type="PANTHER" id="PTHR31451">
    <property type="match status" value="1"/>
</dbReference>
<feature type="domain" description="Glycoside hydrolase family 5" evidence="6">
    <location>
        <begin position="89"/>
        <end position="221"/>
    </location>
</feature>
<protein>
    <recommendedName>
        <fullName evidence="2">mannan endo-1,4-beta-mannosidase</fullName>
        <ecNumber evidence="2">3.2.1.78</ecNumber>
    </recommendedName>
</protein>
<reference evidence="7 8" key="1">
    <citation type="submission" date="2017-09" db="EMBL/GenBank/DDBJ databases">
        <title>Depth-based differentiation of microbial function through sediment-hosted aquifers and enrichment of novel symbionts in the deep terrestrial subsurface.</title>
        <authorList>
            <person name="Probst A.J."/>
            <person name="Ladd B."/>
            <person name="Jarett J.K."/>
            <person name="Geller-Mcgrath D.E."/>
            <person name="Sieber C.M."/>
            <person name="Emerson J.B."/>
            <person name="Anantharaman K."/>
            <person name="Thomas B.C."/>
            <person name="Malmstrom R."/>
            <person name="Stieglmeier M."/>
            <person name="Klingl A."/>
            <person name="Woyke T."/>
            <person name="Ryan C.M."/>
            <person name="Banfield J.F."/>
        </authorList>
    </citation>
    <scope>NUCLEOTIDE SEQUENCE [LARGE SCALE GENOMIC DNA]</scope>
    <source>
        <strain evidence="7">CG17_big_fil_post_rev_8_21_14_2_50_48_46</strain>
    </source>
</reference>
<name>A0A2M7G9B3_9BACT</name>
<accession>A0A2M7G9B3</accession>